<dbReference type="HOGENOM" id="CLU_959089_0_0_5"/>
<dbReference type="Proteomes" id="UP000018922">
    <property type="component" value="Chromosome I"/>
</dbReference>
<dbReference type="EMBL" id="HG794546">
    <property type="protein sequence ID" value="CDK97879.1"/>
    <property type="molecule type" value="Genomic_DNA"/>
</dbReference>
<organism evidence="1 2">
    <name type="scientific">Magnetospirillum gryphiswaldense (strain DSM 6361 / JCM 21280 / NBRC 15271 / MSR-1)</name>
    <dbReference type="NCBI Taxonomy" id="431944"/>
    <lineage>
        <taxon>Bacteria</taxon>
        <taxon>Pseudomonadati</taxon>
        <taxon>Pseudomonadota</taxon>
        <taxon>Alphaproteobacteria</taxon>
        <taxon>Rhodospirillales</taxon>
        <taxon>Rhodospirillaceae</taxon>
        <taxon>Magnetospirillum</taxon>
    </lineage>
</organism>
<sequence>MTMQTDLQAAVDKAAAASAKLHAVVHGDAASTVETETGPVKTVARTIADNEAAIAASRAELDQKVADAADSAQAASASAQAAAGSAATASERAAKIPEVAPSHALKGIRVNGAGDAYELYVGGGDVSGPAGAMDGELARFDGSTGKLLKGGGKVQAADIETGVLGTVAARNVGTGPGAIPDVQADGKLPASVLPAIDLSTRVAKTGDSMTGPLAGTVFKSSGTATTTGFQIASGADLATLFKAASYTALQSAGTAASGDGAGNYTSVSLGSSGTQVVLYTTKNCNCNCMG</sequence>
<accession>V6EXF9</accession>
<keyword evidence="2" id="KW-1185">Reference proteome</keyword>
<evidence type="ECO:0000313" key="2">
    <source>
        <dbReference type="Proteomes" id="UP000018922"/>
    </source>
</evidence>
<reference evidence="1 2" key="1">
    <citation type="journal article" date="2014" name="Genome Announc.">
        <title>Complete genome sequence of Magnetospirillum gryphiswaldense MSR-1.</title>
        <authorList>
            <person name="Wang X."/>
            <person name="Wang Q."/>
            <person name="Zhang W."/>
            <person name="Wang Y."/>
            <person name="Li L."/>
            <person name="Wen T."/>
            <person name="Zhang T."/>
            <person name="Zhang Y."/>
            <person name="Xu J."/>
            <person name="Hu J."/>
            <person name="Li S."/>
            <person name="Liu L."/>
            <person name="Liu J."/>
            <person name="Jiang W."/>
            <person name="Tian J."/>
            <person name="Li Y."/>
            <person name="Schuler D."/>
            <person name="Wang L."/>
            <person name="Li J."/>
        </authorList>
    </citation>
    <scope>NUCLEOTIDE SEQUENCE [LARGE SCALE GENOMIC DNA]</scope>
    <source>
        <strain evidence="2">DSM 6361 / JCM 21280 / NBRC 15271 / MSR-1</strain>
    </source>
</reference>
<evidence type="ECO:0000313" key="1">
    <source>
        <dbReference type="EMBL" id="CDK97879.1"/>
    </source>
</evidence>
<dbReference type="KEGG" id="mgy:MGMSRv2__0664"/>
<gene>
    <name evidence="1" type="ordered locus">MGMSRv2__0664</name>
</gene>
<dbReference type="AlphaFoldDB" id="V6EXF9"/>
<proteinExistence type="predicted"/>
<name>V6EXF9_MAGGM</name>
<protein>
    <submittedName>
        <fullName evidence="1">Uncharacterized protein</fullName>
    </submittedName>
</protein>
<dbReference type="eggNOG" id="ENOG503340X">
    <property type="taxonomic scope" value="Bacteria"/>
</dbReference>
<dbReference type="STRING" id="1430440.MGMSRv2__0664"/>